<dbReference type="PIRSF" id="PIRSF000137">
    <property type="entry name" value="Alcohol_oxidase"/>
    <property type="match status" value="1"/>
</dbReference>
<evidence type="ECO:0000256" key="5">
    <source>
        <dbReference type="ARBA" id="ARBA00022827"/>
    </source>
</evidence>
<dbReference type="SUPFAM" id="SSF51905">
    <property type="entry name" value="FAD/NAD(P)-binding domain"/>
    <property type="match status" value="1"/>
</dbReference>
<dbReference type="InterPro" id="IPR000172">
    <property type="entry name" value="GMC_OxRdtase_N"/>
</dbReference>
<feature type="binding site" evidence="6">
    <location>
        <begin position="560"/>
        <end position="561"/>
    </location>
    <ligand>
        <name>FAD</name>
        <dbReference type="ChEBI" id="CHEBI:57692"/>
    </ligand>
</feature>
<dbReference type="PANTHER" id="PTHR45968:SF31">
    <property type="entry name" value="GLUCOSE-METHANOL-CHOLINE (GMC) OXIDOREDUCTASE FAMILY PROTEIN"/>
    <property type="match status" value="1"/>
</dbReference>
<feature type="binding site" evidence="6">
    <location>
        <position position="549"/>
    </location>
    <ligand>
        <name>FAD</name>
        <dbReference type="ChEBI" id="CHEBI:57692"/>
    </ligand>
</feature>
<proteinExistence type="inferred from homology"/>
<evidence type="ECO:0000256" key="1">
    <source>
        <dbReference type="ARBA" id="ARBA00001974"/>
    </source>
</evidence>
<keyword evidence="4 8" id="KW-0732">Signal</keyword>
<gene>
    <name evidence="10" type="ORF">GH714_026982</name>
</gene>
<reference evidence="10 11" key="1">
    <citation type="journal article" date="2020" name="Mol. Plant">
        <title>The Chromosome-Based Rubber Tree Genome Provides New Insights into Spurge Genome Evolution and Rubber Biosynthesis.</title>
        <authorList>
            <person name="Liu J."/>
            <person name="Shi C."/>
            <person name="Shi C.C."/>
            <person name="Li W."/>
            <person name="Zhang Q.J."/>
            <person name="Zhang Y."/>
            <person name="Li K."/>
            <person name="Lu H.F."/>
            <person name="Shi C."/>
            <person name="Zhu S.T."/>
            <person name="Xiao Z.Y."/>
            <person name="Nan H."/>
            <person name="Yue Y."/>
            <person name="Zhu X.G."/>
            <person name="Wu Y."/>
            <person name="Hong X.N."/>
            <person name="Fan G.Y."/>
            <person name="Tong Y."/>
            <person name="Zhang D."/>
            <person name="Mao C.L."/>
            <person name="Liu Y.L."/>
            <person name="Hao S.J."/>
            <person name="Liu W.Q."/>
            <person name="Lv M.Q."/>
            <person name="Zhang H.B."/>
            <person name="Liu Y."/>
            <person name="Hu-Tang G.R."/>
            <person name="Wang J.P."/>
            <person name="Wang J.H."/>
            <person name="Sun Y.H."/>
            <person name="Ni S.B."/>
            <person name="Chen W.B."/>
            <person name="Zhang X.C."/>
            <person name="Jiao Y.N."/>
            <person name="Eichler E.E."/>
            <person name="Li G.H."/>
            <person name="Liu X."/>
            <person name="Gao L.Z."/>
        </authorList>
    </citation>
    <scope>NUCLEOTIDE SEQUENCE [LARGE SCALE GENOMIC DNA]</scope>
    <source>
        <strain evidence="11">cv. GT1</strain>
        <tissue evidence="10">Leaf</tissue>
    </source>
</reference>
<dbReference type="Gene3D" id="3.30.410.40">
    <property type="match status" value="1"/>
</dbReference>
<feature type="binding site" evidence="6">
    <location>
        <begin position="520"/>
        <end position="521"/>
    </location>
    <ligand>
        <name>FAD</name>
        <dbReference type="ChEBI" id="CHEBI:57692"/>
    </ligand>
</feature>
<keyword evidence="5 6" id="KW-0274">FAD</keyword>
<dbReference type="GO" id="GO:0050660">
    <property type="term" value="F:flavin adenine dinucleotide binding"/>
    <property type="evidence" value="ECO:0007669"/>
    <property type="project" value="InterPro"/>
</dbReference>
<dbReference type="InterPro" id="IPR036188">
    <property type="entry name" value="FAD/NAD-bd_sf"/>
</dbReference>
<evidence type="ECO:0000256" key="7">
    <source>
        <dbReference type="PIRSR" id="PIRSR000137-3"/>
    </source>
</evidence>
<evidence type="ECO:0000256" key="6">
    <source>
        <dbReference type="PIRSR" id="PIRSR000137-2"/>
    </source>
</evidence>
<dbReference type="EMBL" id="JAAGAX010000006">
    <property type="protein sequence ID" value="KAF2311842.1"/>
    <property type="molecule type" value="Genomic_DNA"/>
</dbReference>
<dbReference type="Pfam" id="PF05199">
    <property type="entry name" value="GMC_oxred_C"/>
    <property type="match status" value="1"/>
</dbReference>
<sequence>MGLHSWKFIGILLSEIFLFHGFCYPHPQKASQLHYTFVRDATSAPVVLYYDYIIIGGGTSGCPLAATLSKNATVLVLERGGSPYGNSNITNIGNFVASLSDTSPNSPSQLFISEDGVYNTRARVLGGGSSLNAGFYTHAGSDFVKEARLSEKLANASYKWVEKKIAFEPTMLQWQSAVRDGLIQAGCLLTMGLPMIIFLELKLEAQSLIGMVTGTLLPIYWSTLSQEIFLFIYMLLHSRSCLQEENIVNTGRPWPRPRAYGVTFEDKLGIRHTALLNRNWWSEIILSAGAIGSPQLLMLSGIGPAYHLRAHGIPVVFDQPMVGQGMADNPMNLLFVPSPIPVEISLIQVVGITQFGSFIETASGLTFGYSWAQGFIRDYELSLNKTGQQSILTPEAMARAVETVNSLVNATLKGGVILEKVMGPRSTGDLKLKTTNPYDNPTVKFNYFKDPLDLKKCVKGMKTIIDVINSKAFSKFRYRHIPVQTLISLMANLPVNLRPRHVTTAISLEQFCIDTVMTIWHYHGGCQIGKVIDRKYRVRGVNGLRVIDGSTFLRSPGTNPQATVMMLGRYMGRRMMRERISKMRTTINY</sequence>
<dbReference type="PANTHER" id="PTHR45968">
    <property type="entry name" value="OSJNBA0019K04.7 PROTEIN"/>
    <property type="match status" value="1"/>
</dbReference>
<evidence type="ECO:0000256" key="2">
    <source>
        <dbReference type="ARBA" id="ARBA00010790"/>
    </source>
</evidence>
<accession>A0A6A6MDP4</accession>
<dbReference type="Pfam" id="PF00732">
    <property type="entry name" value="GMC_oxred_N"/>
    <property type="match status" value="1"/>
</dbReference>
<dbReference type="GO" id="GO:0016614">
    <property type="term" value="F:oxidoreductase activity, acting on CH-OH group of donors"/>
    <property type="evidence" value="ECO:0007669"/>
    <property type="project" value="InterPro"/>
</dbReference>
<evidence type="ECO:0000313" key="11">
    <source>
        <dbReference type="Proteomes" id="UP000467840"/>
    </source>
</evidence>
<comment type="cofactor">
    <cofactor evidence="1 6">
        <name>FAD</name>
        <dbReference type="ChEBI" id="CHEBI:57692"/>
    </cofactor>
</comment>
<protein>
    <recommendedName>
        <fullName evidence="9">Glucose-methanol-choline oxidoreductase N-terminal domain-containing protein</fullName>
    </recommendedName>
</protein>
<dbReference type="AlphaFoldDB" id="A0A6A6MDP4"/>
<evidence type="ECO:0000256" key="4">
    <source>
        <dbReference type="ARBA" id="ARBA00022729"/>
    </source>
</evidence>
<feature type="binding site" evidence="6">
    <location>
        <position position="124"/>
    </location>
    <ligand>
        <name>FAD</name>
        <dbReference type="ChEBI" id="CHEBI:57692"/>
    </ligand>
</feature>
<dbReference type="InterPro" id="IPR007867">
    <property type="entry name" value="GMC_OxRtase_C"/>
</dbReference>
<keyword evidence="3" id="KW-0285">Flavoprotein</keyword>
<feature type="domain" description="Glucose-methanol-choline oxidoreductase N-terminal" evidence="9">
    <location>
        <begin position="289"/>
        <end position="303"/>
    </location>
</feature>
<feature type="disulfide bond" evidence="7">
    <location>
        <begin position="457"/>
        <end position="512"/>
    </location>
</feature>
<comment type="similarity">
    <text evidence="2">Belongs to the GMC oxidoreductase family.</text>
</comment>
<dbReference type="Proteomes" id="UP000467840">
    <property type="component" value="Chromosome 14"/>
</dbReference>
<dbReference type="PROSITE" id="PS00624">
    <property type="entry name" value="GMC_OXRED_2"/>
    <property type="match status" value="1"/>
</dbReference>
<feature type="binding site" evidence="6">
    <location>
        <begin position="59"/>
        <end position="60"/>
    </location>
    <ligand>
        <name>FAD</name>
        <dbReference type="ChEBI" id="CHEBI:57692"/>
    </ligand>
</feature>
<comment type="caution">
    <text evidence="10">The sequence shown here is derived from an EMBL/GenBank/DDBJ whole genome shotgun (WGS) entry which is preliminary data.</text>
</comment>
<evidence type="ECO:0000256" key="8">
    <source>
        <dbReference type="SAM" id="SignalP"/>
    </source>
</evidence>
<dbReference type="InterPro" id="IPR012132">
    <property type="entry name" value="GMC_OxRdtase"/>
</dbReference>
<evidence type="ECO:0000256" key="3">
    <source>
        <dbReference type="ARBA" id="ARBA00022630"/>
    </source>
</evidence>
<organism evidence="10 11">
    <name type="scientific">Hevea brasiliensis</name>
    <name type="common">Para rubber tree</name>
    <name type="synonym">Siphonia brasiliensis</name>
    <dbReference type="NCBI Taxonomy" id="3981"/>
    <lineage>
        <taxon>Eukaryota</taxon>
        <taxon>Viridiplantae</taxon>
        <taxon>Streptophyta</taxon>
        <taxon>Embryophyta</taxon>
        <taxon>Tracheophyta</taxon>
        <taxon>Spermatophyta</taxon>
        <taxon>Magnoliopsida</taxon>
        <taxon>eudicotyledons</taxon>
        <taxon>Gunneridae</taxon>
        <taxon>Pentapetalae</taxon>
        <taxon>rosids</taxon>
        <taxon>fabids</taxon>
        <taxon>Malpighiales</taxon>
        <taxon>Euphorbiaceae</taxon>
        <taxon>Crotonoideae</taxon>
        <taxon>Micrandreae</taxon>
        <taxon>Hevea</taxon>
    </lineage>
</organism>
<dbReference type="SUPFAM" id="SSF54373">
    <property type="entry name" value="FAD-linked reductases, C-terminal domain"/>
    <property type="match status" value="1"/>
</dbReference>
<name>A0A6A6MDP4_HEVBR</name>
<dbReference type="Gene3D" id="3.50.50.60">
    <property type="entry name" value="FAD/NAD(P)-binding domain"/>
    <property type="match status" value="1"/>
</dbReference>
<evidence type="ECO:0000313" key="10">
    <source>
        <dbReference type="EMBL" id="KAF2311842.1"/>
    </source>
</evidence>
<dbReference type="InterPro" id="IPR051871">
    <property type="entry name" value="GMC_Oxidoreductase-Related"/>
</dbReference>
<feature type="chain" id="PRO_5025586372" description="Glucose-methanol-choline oxidoreductase N-terminal domain-containing protein" evidence="8">
    <location>
        <begin position="22"/>
        <end position="589"/>
    </location>
</feature>
<keyword evidence="7" id="KW-1015">Disulfide bond</keyword>
<evidence type="ECO:0000259" key="9">
    <source>
        <dbReference type="PROSITE" id="PS00624"/>
    </source>
</evidence>
<keyword evidence="11" id="KW-1185">Reference proteome</keyword>
<feature type="signal peptide" evidence="8">
    <location>
        <begin position="1"/>
        <end position="21"/>
    </location>
</feature>